<dbReference type="EMBL" id="CP030944">
    <property type="protein sequence ID" value="QKE25886.1"/>
    <property type="molecule type" value="Genomic_DNA"/>
</dbReference>
<sequence length="55" mass="6433">MKNLFILVAIILIFTGCIFNNQLTEEDCKKQGKIYKEKEVLNLRTGKKEIRTECI</sequence>
<reference evidence="1 2" key="1">
    <citation type="submission" date="2018-07" db="EMBL/GenBank/DDBJ databases">
        <title>Identification of phenol metabolism pathways in Arcobacter.</title>
        <authorList>
            <person name="Miller W.G."/>
            <person name="Yee E."/>
            <person name="Bono J.L."/>
        </authorList>
    </citation>
    <scope>NUCLEOTIDE SEQUENCE [LARGE SCALE GENOMIC DNA]</scope>
    <source>
        <strain evidence="1 2">W63</strain>
    </source>
</reference>
<dbReference type="PROSITE" id="PS51257">
    <property type="entry name" value="PROKAR_LIPOPROTEIN"/>
    <property type="match status" value="1"/>
</dbReference>
<dbReference type="KEGG" id="aaqi:AAQM_1133"/>
<dbReference type="RefSeq" id="WP_164967040.1">
    <property type="nucleotide sequence ID" value="NZ_CBCSAE010000002.1"/>
</dbReference>
<name>A0AAE7E1S6_9BACT</name>
<dbReference type="AlphaFoldDB" id="A0AAE7E1S6"/>
<evidence type="ECO:0008006" key="3">
    <source>
        <dbReference type="Google" id="ProtNLM"/>
    </source>
</evidence>
<keyword evidence="2" id="KW-1185">Reference proteome</keyword>
<accession>A0AAE7E1S6</accession>
<protein>
    <recommendedName>
        <fullName evidence="3">Lipoprotein</fullName>
    </recommendedName>
</protein>
<dbReference type="Proteomes" id="UP000502065">
    <property type="component" value="Chromosome"/>
</dbReference>
<proteinExistence type="predicted"/>
<gene>
    <name evidence="1" type="ORF">AAQM_1133</name>
</gene>
<evidence type="ECO:0000313" key="2">
    <source>
        <dbReference type="Proteomes" id="UP000502065"/>
    </source>
</evidence>
<organism evidence="1 2">
    <name type="scientific">Arcobacter aquimarinus</name>
    <dbReference type="NCBI Taxonomy" id="1315211"/>
    <lineage>
        <taxon>Bacteria</taxon>
        <taxon>Pseudomonadati</taxon>
        <taxon>Campylobacterota</taxon>
        <taxon>Epsilonproteobacteria</taxon>
        <taxon>Campylobacterales</taxon>
        <taxon>Arcobacteraceae</taxon>
        <taxon>Arcobacter</taxon>
    </lineage>
</organism>
<evidence type="ECO:0000313" key="1">
    <source>
        <dbReference type="EMBL" id="QKE25886.1"/>
    </source>
</evidence>